<evidence type="ECO:0000313" key="6">
    <source>
        <dbReference type="EMBL" id="QDU61780.1"/>
    </source>
</evidence>
<evidence type="ECO:0000256" key="4">
    <source>
        <dbReference type="ARBA" id="ARBA00022833"/>
    </source>
</evidence>
<dbReference type="CDD" id="cd06251">
    <property type="entry name" value="M14_ASTE_ASPA-like"/>
    <property type="match status" value="1"/>
</dbReference>
<dbReference type="InterPro" id="IPR055438">
    <property type="entry name" value="AstE_AspA_cat"/>
</dbReference>
<dbReference type="AlphaFoldDB" id="A0A518B468"/>
<evidence type="ECO:0000259" key="5">
    <source>
        <dbReference type="Pfam" id="PF24827"/>
    </source>
</evidence>
<evidence type="ECO:0000313" key="7">
    <source>
        <dbReference type="Proteomes" id="UP000317093"/>
    </source>
</evidence>
<feature type="domain" description="Succinylglutamate desuccinylase/Aspartoacylase catalytic" evidence="5">
    <location>
        <begin position="56"/>
        <end position="235"/>
    </location>
</feature>
<accession>A0A518B468</accession>
<dbReference type="GO" id="GO:0046872">
    <property type="term" value="F:metal ion binding"/>
    <property type="evidence" value="ECO:0007669"/>
    <property type="project" value="UniProtKB-KW"/>
</dbReference>
<dbReference type="Proteomes" id="UP000317093">
    <property type="component" value="Chromosome"/>
</dbReference>
<evidence type="ECO:0000256" key="1">
    <source>
        <dbReference type="ARBA" id="ARBA00001947"/>
    </source>
</evidence>
<dbReference type="GO" id="GO:0016788">
    <property type="term" value="F:hydrolase activity, acting on ester bonds"/>
    <property type="evidence" value="ECO:0007669"/>
    <property type="project" value="InterPro"/>
</dbReference>
<dbReference type="Gene3D" id="3.40.630.10">
    <property type="entry name" value="Zn peptidases"/>
    <property type="match status" value="1"/>
</dbReference>
<dbReference type="PIRSF" id="PIRSF039012">
    <property type="entry name" value="ASP"/>
    <property type="match status" value="1"/>
</dbReference>
<comment type="cofactor">
    <cofactor evidence="1">
        <name>Zn(2+)</name>
        <dbReference type="ChEBI" id="CHEBI:29105"/>
    </cofactor>
</comment>
<keyword evidence="7" id="KW-1185">Reference proteome</keyword>
<dbReference type="Pfam" id="PF24827">
    <property type="entry name" value="AstE_AspA_cat"/>
    <property type="match status" value="1"/>
</dbReference>
<dbReference type="InterPro" id="IPR053138">
    <property type="entry name" value="N-alpha-Ac-DABA_deacetylase"/>
</dbReference>
<dbReference type="SUPFAM" id="SSF53187">
    <property type="entry name" value="Zn-dependent exopeptidases"/>
    <property type="match status" value="1"/>
</dbReference>
<dbReference type="PANTHER" id="PTHR37326:SF2">
    <property type="entry name" value="SUCCINYLGLUTAMATE DESUCCINYLASE_ASPARTOACYLASE FAMILY PROTEIN"/>
    <property type="match status" value="1"/>
</dbReference>
<proteinExistence type="predicted"/>
<name>A0A518B468_9BACT</name>
<evidence type="ECO:0000256" key="3">
    <source>
        <dbReference type="ARBA" id="ARBA00022801"/>
    </source>
</evidence>
<keyword evidence="4" id="KW-0862">Zinc</keyword>
<dbReference type="RefSeq" id="WP_419193590.1">
    <property type="nucleotide sequence ID" value="NZ_CP036279.1"/>
</dbReference>
<dbReference type="EMBL" id="CP036279">
    <property type="protein sequence ID" value="QDU61780.1"/>
    <property type="molecule type" value="Genomic_DNA"/>
</dbReference>
<gene>
    <name evidence="6" type="ORF">Pan216_26450</name>
</gene>
<keyword evidence="3" id="KW-0378">Hydrolase</keyword>
<dbReference type="InterPro" id="IPR043795">
    <property type="entry name" value="N-alpha-Ac-DABA-like"/>
</dbReference>
<keyword evidence="2" id="KW-0479">Metal-binding</keyword>
<protein>
    <submittedName>
        <fullName evidence="6">Aspartoacylase</fullName>
    </submittedName>
</protein>
<dbReference type="GO" id="GO:0016811">
    <property type="term" value="F:hydrolase activity, acting on carbon-nitrogen (but not peptide) bonds, in linear amides"/>
    <property type="evidence" value="ECO:0007669"/>
    <property type="project" value="InterPro"/>
</dbReference>
<sequence length="329" mass="36134">MSDDNLNSGSPIFEPFEIGNTTSLPGRRTRIEIPLARLPSETWLSLPIEVLHGTEPGPTVWLSAAIHGDELNGVEIIRQTLERIDVKRLAGVLIAVPVVNVFGFINQSRYLPDRRDLNRSFPGSAKGSLAARVAHIFMSEVVTRCEFGIDLHTGSNHRTNLPQIRGDMRDPRNRVRAEAFGVPVLIHSETRDGSLREACRKRGIPVLVYEAGEPLRFDDAAIELGVEGTLRVLATLRMLDTSPCNDRHAPREVSDSTWVRARRGGIFRLRVGLGQHVGKRQPLGVIANAFGDQPMSATAPFDGIVIGHTNNPLVNQGDALIHLARIASE</sequence>
<reference evidence="6 7" key="1">
    <citation type="submission" date="2019-02" db="EMBL/GenBank/DDBJ databases">
        <title>Deep-cultivation of Planctomycetes and their phenomic and genomic characterization uncovers novel biology.</title>
        <authorList>
            <person name="Wiegand S."/>
            <person name="Jogler M."/>
            <person name="Boedeker C."/>
            <person name="Pinto D."/>
            <person name="Vollmers J."/>
            <person name="Rivas-Marin E."/>
            <person name="Kohn T."/>
            <person name="Peeters S.H."/>
            <person name="Heuer A."/>
            <person name="Rast P."/>
            <person name="Oberbeckmann S."/>
            <person name="Bunk B."/>
            <person name="Jeske O."/>
            <person name="Meyerdierks A."/>
            <person name="Storesund J.E."/>
            <person name="Kallscheuer N."/>
            <person name="Luecker S."/>
            <person name="Lage O.M."/>
            <person name="Pohl T."/>
            <person name="Merkel B.J."/>
            <person name="Hornburger P."/>
            <person name="Mueller R.-W."/>
            <person name="Bruemmer F."/>
            <person name="Labrenz M."/>
            <person name="Spormann A.M."/>
            <person name="Op den Camp H."/>
            <person name="Overmann J."/>
            <person name="Amann R."/>
            <person name="Jetten M.S.M."/>
            <person name="Mascher T."/>
            <person name="Medema M.H."/>
            <person name="Devos D.P."/>
            <person name="Kaster A.-K."/>
            <person name="Ovreas L."/>
            <person name="Rohde M."/>
            <person name="Galperin M.Y."/>
            <person name="Jogler C."/>
        </authorList>
    </citation>
    <scope>NUCLEOTIDE SEQUENCE [LARGE SCALE GENOMIC DNA]</scope>
    <source>
        <strain evidence="6 7">Pan216</strain>
    </source>
</reference>
<dbReference type="PANTHER" id="PTHR37326">
    <property type="entry name" value="BLL3975 PROTEIN"/>
    <property type="match status" value="1"/>
</dbReference>
<dbReference type="KEGG" id="knv:Pan216_26450"/>
<organism evidence="6 7">
    <name type="scientific">Kolteria novifilia</name>
    <dbReference type="NCBI Taxonomy" id="2527975"/>
    <lineage>
        <taxon>Bacteria</taxon>
        <taxon>Pseudomonadati</taxon>
        <taxon>Planctomycetota</taxon>
        <taxon>Planctomycetia</taxon>
        <taxon>Kolteriales</taxon>
        <taxon>Kolteriaceae</taxon>
        <taxon>Kolteria</taxon>
    </lineage>
</organism>
<evidence type="ECO:0000256" key="2">
    <source>
        <dbReference type="ARBA" id="ARBA00022723"/>
    </source>
</evidence>